<dbReference type="InterPro" id="IPR012341">
    <property type="entry name" value="6hp_glycosidase-like_sf"/>
</dbReference>
<dbReference type="InterPro" id="IPR032856">
    <property type="entry name" value="GDE_N_bis"/>
</dbReference>
<dbReference type="STRING" id="655015.B1812_04335"/>
<protein>
    <submittedName>
        <fullName evidence="3">Amylo-alpha-1,6-glucosidase</fullName>
    </submittedName>
</protein>
<proteinExistence type="predicted"/>
<dbReference type="RefSeq" id="WP_245300054.1">
    <property type="nucleotide sequence ID" value="NZ_AP027149.1"/>
</dbReference>
<accession>A0A1W6MS44</accession>
<evidence type="ECO:0000259" key="1">
    <source>
        <dbReference type="Pfam" id="PF14742"/>
    </source>
</evidence>
<keyword evidence="4" id="KW-1185">Reference proteome</keyword>
<sequence length="729" mass="81270">MRVLAASSTIKSVDRVPETDFYIPATGPMRLRRNLKHDDTFAVVDSHGDIGASAGGTDGIFHLDTRYLSRFEFLLDDTELLLLGSNVRDDNSVLTVDLTNPDIYVDEQLVLQRDVLHISRTVFLWRDAAYQRFHIHNHGGEKVSFRLSFTFSNDFADIFEVRGIRRERRGLATARVTDRNNVVLSYNGLDDKSRSSELTFDPPPTELTSSAASYTINMEPQGRYSLFVAVTCDGSGGTRAASFFRGLISAARASKDVSANTATVETSNDLFNRTLCRSMADLRMLITETEQGPYPYAGIPWYSTTFGRDGIITAIQMLWCDPGIARGVLKRLAAYQAKSFDPISDAEPGKILHEMRSGEMAMLREVPFGLYYGSVDSTPLFVVLAGLYFERTGDRATILELWPQIEAALAWMDGPGDVDCDGFIEYHRQTDQGLANQGWKDSHDAVFHADGELAKGPIALAEVQGYVFMAKRLAARAARRLGSEALADRLDTQATELAVRFEAAFWCPEIGAYAFALDGEKRQCKVRTSNAGQVLFTGVASREHAFAVADTLMRPELFSGWGIRTVSREERRYNPMSYHNGSVWPHDNALIALGFARYGLKRPINRVFKGLFEAATYMDISRLPELFCGFRRRRGRGPTLYPVACAPQAWAAATPFALLQASLGLSFNPKQNEIRLINPHLPSFLDEVIIRELRLGNSSLNLAIVRHGEQVSMRVLRREGQLRVSAIHT</sequence>
<organism evidence="3 4">
    <name type="scientific">Methylocystis bryophila</name>
    <dbReference type="NCBI Taxonomy" id="655015"/>
    <lineage>
        <taxon>Bacteria</taxon>
        <taxon>Pseudomonadati</taxon>
        <taxon>Pseudomonadota</taxon>
        <taxon>Alphaproteobacteria</taxon>
        <taxon>Hyphomicrobiales</taxon>
        <taxon>Methylocystaceae</taxon>
        <taxon>Methylocystis</taxon>
    </lineage>
</organism>
<reference evidence="3 4" key="1">
    <citation type="submission" date="2017-02" db="EMBL/GenBank/DDBJ databases">
        <authorList>
            <person name="Peterson S.W."/>
        </authorList>
    </citation>
    <scope>NUCLEOTIDE SEQUENCE [LARGE SCALE GENOMIC DNA]</scope>
    <source>
        <strain evidence="3 4">S285</strain>
    </source>
</reference>
<name>A0A1W6MS44_9HYPH</name>
<dbReference type="Proteomes" id="UP000193978">
    <property type="component" value="Chromosome"/>
</dbReference>
<dbReference type="Pfam" id="PF22422">
    <property type="entry name" value="MGH1-like_GH"/>
    <property type="match status" value="1"/>
</dbReference>
<dbReference type="GO" id="GO:0005975">
    <property type="term" value="P:carbohydrate metabolic process"/>
    <property type="evidence" value="ECO:0007669"/>
    <property type="project" value="InterPro"/>
</dbReference>
<dbReference type="Pfam" id="PF14742">
    <property type="entry name" value="GDE_N_bis"/>
    <property type="match status" value="1"/>
</dbReference>
<dbReference type="Gene3D" id="1.50.10.10">
    <property type="match status" value="1"/>
</dbReference>
<dbReference type="KEGG" id="mbry:B1812_04335"/>
<dbReference type="AlphaFoldDB" id="A0A1W6MS44"/>
<evidence type="ECO:0000259" key="2">
    <source>
        <dbReference type="Pfam" id="PF22422"/>
    </source>
</evidence>
<gene>
    <name evidence="3" type="ORF">B1812_04335</name>
</gene>
<dbReference type="SUPFAM" id="SSF48208">
    <property type="entry name" value="Six-hairpin glycosidases"/>
    <property type="match status" value="1"/>
</dbReference>
<dbReference type="EMBL" id="CP019948">
    <property type="protein sequence ID" value="ARN80430.1"/>
    <property type="molecule type" value="Genomic_DNA"/>
</dbReference>
<feature type="domain" description="Mannosylglycerate hydrolase MGH1-like glycoside hydrolase" evidence="2">
    <location>
        <begin position="312"/>
        <end position="614"/>
    </location>
</feature>
<dbReference type="InterPro" id="IPR008928">
    <property type="entry name" value="6-hairpin_glycosidase_sf"/>
</dbReference>
<evidence type="ECO:0000313" key="3">
    <source>
        <dbReference type="EMBL" id="ARN80430.1"/>
    </source>
</evidence>
<dbReference type="InterPro" id="IPR054491">
    <property type="entry name" value="MGH1-like_GH"/>
</dbReference>
<evidence type="ECO:0000313" key="4">
    <source>
        <dbReference type="Proteomes" id="UP000193978"/>
    </source>
</evidence>
<feature type="domain" description="Putative glycogen debranching enzyme N-terminal" evidence="1">
    <location>
        <begin position="35"/>
        <end position="228"/>
    </location>
</feature>